<dbReference type="AlphaFoldDB" id="A0A6A6JDQ9"/>
<dbReference type="GO" id="GO:0005737">
    <property type="term" value="C:cytoplasm"/>
    <property type="evidence" value="ECO:0007669"/>
    <property type="project" value="TreeGrafter"/>
</dbReference>
<dbReference type="Proteomes" id="UP000800097">
    <property type="component" value="Unassembled WGS sequence"/>
</dbReference>
<keyword evidence="6" id="KW-1185">Reference proteome</keyword>
<sequence>MSRPLTQSDLIFPTNSLSLSSTLSSLKRSALSIPNRLASITSDSAFVISVSEAYGLPLVANERCGSWYIPPERKTGSCYFKSTDGHVSGWSFSLRRLNFQVLDVVGKHGGCVIVDSTRRGKSMPDALSKTIPIWTCVLNRALFPSPGPHHDLFTPPTAVSASEYAQIEKRIDAFVKSFLEICNPPIDHLRQLLSNKPLRPLWVAQSSPLPPVPPSFEDFHPIICCTASRRVHGAEASENGYIQGAADDHEAWARGLTPVVFWQNHDLLMTTNEEDLPSLIGELVAKERGPQAVPILIKPTSNLYVSASENLDLGPFDVIISCTPKPLTTRNREFVKSKKYLHLPLAAGKLGSRDLRVQLSRLQPFLENFSRERDKEGKEAPSILVCDPTGKDLAVGVALTILCLYADDGGNISLSSASTVDSAGLGKRKIDKTYIKQRLSWITTTSGALNPSRETLKAVNAFLMPDPGGKGKEVVVSKGEDVIEDHLVLVDELGNVIDLTDSERAEATTPEQKKGNDQEISLEKQDTPISTSHSKPESLDSEKPETLTPTHIPVTDIPYELLSKPSPPPSLQSPSTSSPTHAPTPPPLDSKPNSPPTPDPTTRSSNPPHHVPSSLPTQLFATLLSTPKYHFTRTLTSSLSTLPSGTATGLATFEPLSSSSSPSHRALLYIETADFVTENGVRLQATRRYVYRLETSRSTSTSSSPPPFSDTMHRDAGEVEGGEFIALYFPPDSPDAQAHTTSSLPDPDASNLFVEMGPISLSSPSSSSSPETTPVAQVYEAQHREKHLCGQDIYSAAWKFSGAMFDGGGAGARDQREGGNGKESGRDDEDDDNGGGKWWEVRYDVVGPRKRYVSVTRYTAVL</sequence>
<name>A0A6A6JDQ9_WESOR</name>
<evidence type="ECO:0000259" key="2">
    <source>
        <dbReference type="Pfam" id="PF04179"/>
    </source>
</evidence>
<dbReference type="GO" id="GO:0043399">
    <property type="term" value="F:tRNA adenosine(64)-2'-O-ribosylphosphate transferase activity"/>
    <property type="evidence" value="ECO:0007669"/>
    <property type="project" value="InterPro"/>
</dbReference>
<dbReference type="PANTHER" id="PTHR31811">
    <property type="entry name" value="TRNA A64-2'-O-RIBOSYLPHOSPHATE TRANSFERASE"/>
    <property type="match status" value="1"/>
</dbReference>
<feature type="compositionally biased region" description="Basic and acidic residues" evidence="1">
    <location>
        <begin position="501"/>
        <end position="526"/>
    </location>
</feature>
<accession>A0A6A6JDQ9</accession>
<feature type="domain" description="Rit1 N-terminal" evidence="3">
    <location>
        <begin position="26"/>
        <end position="284"/>
    </location>
</feature>
<feature type="domain" description="DUF6314" evidence="4">
    <location>
        <begin position="628"/>
        <end position="697"/>
    </location>
</feature>
<feature type="compositionally biased region" description="Basic and acidic residues" evidence="1">
    <location>
        <begin position="534"/>
        <end position="545"/>
    </location>
</feature>
<gene>
    <name evidence="5" type="ORF">EI97DRAFT_435697</name>
</gene>
<dbReference type="Pfam" id="PF17184">
    <property type="entry name" value="Rit1_C"/>
    <property type="match status" value="1"/>
</dbReference>
<feature type="region of interest" description="Disordered" evidence="1">
    <location>
        <begin position="501"/>
        <end position="615"/>
    </location>
</feature>
<evidence type="ECO:0000313" key="6">
    <source>
        <dbReference type="Proteomes" id="UP000800097"/>
    </source>
</evidence>
<dbReference type="EMBL" id="ML986507">
    <property type="protein sequence ID" value="KAF2273776.1"/>
    <property type="molecule type" value="Genomic_DNA"/>
</dbReference>
<dbReference type="RefSeq" id="XP_033651315.1">
    <property type="nucleotide sequence ID" value="XM_033798922.1"/>
</dbReference>
<feature type="compositionally biased region" description="Basic and acidic residues" evidence="1">
    <location>
        <begin position="813"/>
        <end position="825"/>
    </location>
</feature>
<feature type="region of interest" description="Disordered" evidence="1">
    <location>
        <begin position="809"/>
        <end position="838"/>
    </location>
</feature>
<evidence type="ECO:0000256" key="1">
    <source>
        <dbReference type="SAM" id="MobiDB-lite"/>
    </source>
</evidence>
<dbReference type="Pfam" id="PF19834">
    <property type="entry name" value="DUF6314"/>
    <property type="match status" value="1"/>
</dbReference>
<dbReference type="InterPro" id="IPR033421">
    <property type="entry name" value="Rit1_DUSP-like"/>
</dbReference>
<feature type="domain" description="Rit1 DUSP-like" evidence="2">
    <location>
        <begin position="339"/>
        <end position="463"/>
    </location>
</feature>
<protein>
    <recommendedName>
        <fullName evidence="7">Initiator tRNA phosphoribosyl transferase</fullName>
    </recommendedName>
</protein>
<dbReference type="PANTHER" id="PTHR31811:SF0">
    <property type="entry name" value="TRNA A64-2'-O-RIBOSYLPHOSPHATE TRANSFERASE"/>
    <property type="match status" value="1"/>
</dbReference>
<proteinExistence type="predicted"/>
<dbReference type="GeneID" id="54552097"/>
<evidence type="ECO:0000259" key="4">
    <source>
        <dbReference type="Pfam" id="PF19834"/>
    </source>
</evidence>
<dbReference type="GO" id="GO:0019988">
    <property type="term" value="P:charged-tRNA amino acid modification"/>
    <property type="evidence" value="ECO:0007669"/>
    <property type="project" value="InterPro"/>
</dbReference>
<organism evidence="5 6">
    <name type="scientific">Westerdykella ornata</name>
    <dbReference type="NCBI Taxonomy" id="318751"/>
    <lineage>
        <taxon>Eukaryota</taxon>
        <taxon>Fungi</taxon>
        <taxon>Dikarya</taxon>
        <taxon>Ascomycota</taxon>
        <taxon>Pezizomycotina</taxon>
        <taxon>Dothideomycetes</taxon>
        <taxon>Pleosporomycetidae</taxon>
        <taxon>Pleosporales</taxon>
        <taxon>Sporormiaceae</taxon>
        <taxon>Westerdykella</taxon>
    </lineage>
</organism>
<evidence type="ECO:0000259" key="3">
    <source>
        <dbReference type="Pfam" id="PF17184"/>
    </source>
</evidence>
<dbReference type="OrthoDB" id="45256at2759"/>
<evidence type="ECO:0008006" key="7">
    <source>
        <dbReference type="Google" id="ProtNLM"/>
    </source>
</evidence>
<reference evidence="5" key="1">
    <citation type="journal article" date="2020" name="Stud. Mycol.">
        <title>101 Dothideomycetes genomes: a test case for predicting lifestyles and emergence of pathogens.</title>
        <authorList>
            <person name="Haridas S."/>
            <person name="Albert R."/>
            <person name="Binder M."/>
            <person name="Bloem J."/>
            <person name="Labutti K."/>
            <person name="Salamov A."/>
            <person name="Andreopoulos B."/>
            <person name="Baker S."/>
            <person name="Barry K."/>
            <person name="Bills G."/>
            <person name="Bluhm B."/>
            <person name="Cannon C."/>
            <person name="Castanera R."/>
            <person name="Culley D."/>
            <person name="Daum C."/>
            <person name="Ezra D."/>
            <person name="Gonzalez J."/>
            <person name="Henrissat B."/>
            <person name="Kuo A."/>
            <person name="Liang C."/>
            <person name="Lipzen A."/>
            <person name="Lutzoni F."/>
            <person name="Magnuson J."/>
            <person name="Mondo S."/>
            <person name="Nolan M."/>
            <person name="Ohm R."/>
            <person name="Pangilinan J."/>
            <person name="Park H.-J."/>
            <person name="Ramirez L."/>
            <person name="Alfaro M."/>
            <person name="Sun H."/>
            <person name="Tritt A."/>
            <person name="Yoshinaga Y."/>
            <person name="Zwiers L.-H."/>
            <person name="Turgeon B."/>
            <person name="Goodwin S."/>
            <person name="Spatafora J."/>
            <person name="Crous P."/>
            <person name="Grigoriev I."/>
        </authorList>
    </citation>
    <scope>NUCLEOTIDE SEQUENCE</scope>
    <source>
        <strain evidence="5">CBS 379.55</strain>
    </source>
</reference>
<feature type="region of interest" description="Disordered" evidence="1">
    <location>
        <begin position="731"/>
        <end position="750"/>
    </location>
</feature>
<dbReference type="Pfam" id="PF04179">
    <property type="entry name" value="Init_tRNA_PT"/>
    <property type="match status" value="1"/>
</dbReference>
<dbReference type="InterPro" id="IPR007306">
    <property type="entry name" value="Rit1"/>
</dbReference>
<feature type="compositionally biased region" description="Pro residues" evidence="1">
    <location>
        <begin position="582"/>
        <end position="599"/>
    </location>
</feature>
<dbReference type="InterPro" id="IPR033449">
    <property type="entry name" value="Rit1_N"/>
</dbReference>
<feature type="compositionally biased region" description="Low complexity" evidence="1">
    <location>
        <begin position="572"/>
        <end position="581"/>
    </location>
</feature>
<dbReference type="InterPro" id="IPR045632">
    <property type="entry name" value="DUF6314"/>
</dbReference>
<evidence type="ECO:0000313" key="5">
    <source>
        <dbReference type="EMBL" id="KAF2273776.1"/>
    </source>
</evidence>